<dbReference type="GO" id="GO:0031640">
    <property type="term" value="P:killing of cells of another organism"/>
    <property type="evidence" value="ECO:0007669"/>
    <property type="project" value="UniProtKB-KW"/>
</dbReference>
<keyword evidence="6" id="KW-0732">Signal</keyword>
<evidence type="ECO:0000256" key="2">
    <source>
        <dbReference type="ARBA" id="ARBA00012732"/>
    </source>
</evidence>
<evidence type="ECO:0000259" key="7">
    <source>
        <dbReference type="PROSITE" id="PS00128"/>
    </source>
</evidence>
<gene>
    <name evidence="8" type="primary">similar to Lysozyme A</name>
    <name evidence="8" type="synonym">C</name>
    <name evidence="8" type="ORF">CLUMA_CG015387</name>
</gene>
<sequence>MRTYLLIILFAIAKLELNFAREYEVCELVDELYNKYDVPRDEIYKHLCIVKETTHEEYGIYRIKYYWCAEYDGICNASCDDFVDDDIADDVECATLVLQHEGIDAWLLSDRNCEGYKKEVDTCLERVEETSKSFGNSYDIDEYGDFMNHTHYASSAVATTNSFLGTHFTILSFALFSCIKIF</sequence>
<feature type="chain" id="PRO_5012678610" description="lysozyme" evidence="6">
    <location>
        <begin position="21"/>
        <end position="182"/>
    </location>
</feature>
<dbReference type="PROSITE" id="PS00128">
    <property type="entry name" value="GLYCOSYL_HYDROL_F22_1"/>
    <property type="match status" value="1"/>
</dbReference>
<dbReference type="SMART" id="SM00263">
    <property type="entry name" value="LYZ1"/>
    <property type="match status" value="1"/>
</dbReference>
<evidence type="ECO:0000313" key="8">
    <source>
        <dbReference type="EMBL" id="CRL01935.1"/>
    </source>
</evidence>
<dbReference type="PANTHER" id="PTHR11407:SF63">
    <property type="entry name" value="LYSOZYME C"/>
    <property type="match status" value="1"/>
</dbReference>
<dbReference type="InterPro" id="IPR019799">
    <property type="entry name" value="Glyco_hydro_22_CS"/>
</dbReference>
<dbReference type="SUPFAM" id="SSF53955">
    <property type="entry name" value="Lysozyme-like"/>
    <property type="match status" value="1"/>
</dbReference>
<keyword evidence="5" id="KW-0378">Hydrolase</keyword>
<dbReference type="PANTHER" id="PTHR11407">
    <property type="entry name" value="LYSOZYME C"/>
    <property type="match status" value="1"/>
</dbReference>
<evidence type="ECO:0000256" key="3">
    <source>
        <dbReference type="ARBA" id="ARBA00022638"/>
    </source>
</evidence>
<dbReference type="Proteomes" id="UP000183832">
    <property type="component" value="Unassembled WGS sequence"/>
</dbReference>
<keyword evidence="9" id="KW-1185">Reference proteome</keyword>
<reference evidence="8 9" key="1">
    <citation type="submission" date="2015-04" db="EMBL/GenBank/DDBJ databases">
        <authorList>
            <person name="Syromyatnikov M.Y."/>
            <person name="Popov V.N."/>
        </authorList>
    </citation>
    <scope>NUCLEOTIDE SEQUENCE [LARGE SCALE GENOMIC DNA]</scope>
</reference>
<dbReference type="PROSITE" id="PS51348">
    <property type="entry name" value="GLYCOSYL_HYDROL_F22_2"/>
    <property type="match status" value="1"/>
</dbReference>
<dbReference type="EC" id="3.2.1.17" evidence="2"/>
<organism evidence="8 9">
    <name type="scientific">Clunio marinus</name>
    <dbReference type="NCBI Taxonomy" id="568069"/>
    <lineage>
        <taxon>Eukaryota</taxon>
        <taxon>Metazoa</taxon>
        <taxon>Ecdysozoa</taxon>
        <taxon>Arthropoda</taxon>
        <taxon>Hexapoda</taxon>
        <taxon>Insecta</taxon>
        <taxon>Pterygota</taxon>
        <taxon>Neoptera</taxon>
        <taxon>Endopterygota</taxon>
        <taxon>Diptera</taxon>
        <taxon>Nematocera</taxon>
        <taxon>Chironomoidea</taxon>
        <taxon>Chironomidae</taxon>
        <taxon>Clunio</taxon>
    </lineage>
</organism>
<evidence type="ECO:0000256" key="5">
    <source>
        <dbReference type="ARBA" id="ARBA00023295"/>
    </source>
</evidence>
<evidence type="ECO:0000256" key="6">
    <source>
        <dbReference type="SAM" id="SignalP"/>
    </source>
</evidence>
<dbReference type="GO" id="GO:0003796">
    <property type="term" value="F:lysozyme activity"/>
    <property type="evidence" value="ECO:0007669"/>
    <property type="project" value="UniProtKB-EC"/>
</dbReference>
<evidence type="ECO:0000313" key="9">
    <source>
        <dbReference type="Proteomes" id="UP000183832"/>
    </source>
</evidence>
<dbReference type="AlphaFoldDB" id="A0A1J1INX4"/>
<proteinExistence type="predicted"/>
<dbReference type="InterPro" id="IPR023346">
    <property type="entry name" value="Lysozyme-like_dom_sf"/>
</dbReference>
<keyword evidence="3" id="KW-0081">Bacteriolytic enzyme</keyword>
<name>A0A1J1INX4_9DIPT</name>
<dbReference type="Gene3D" id="1.10.530.10">
    <property type="match status" value="1"/>
</dbReference>
<dbReference type="Pfam" id="PF00062">
    <property type="entry name" value="Lys"/>
    <property type="match status" value="1"/>
</dbReference>
<dbReference type="STRING" id="568069.A0A1J1INX4"/>
<accession>A0A1J1INX4</accession>
<dbReference type="InterPro" id="IPR001916">
    <property type="entry name" value="Glyco_hydro_22"/>
</dbReference>
<feature type="signal peptide" evidence="6">
    <location>
        <begin position="1"/>
        <end position="20"/>
    </location>
</feature>
<dbReference type="EMBL" id="CVRI01000057">
    <property type="protein sequence ID" value="CRL01935.1"/>
    <property type="molecule type" value="Genomic_DNA"/>
</dbReference>
<dbReference type="GO" id="GO:0042742">
    <property type="term" value="P:defense response to bacterium"/>
    <property type="evidence" value="ECO:0007669"/>
    <property type="project" value="UniProtKB-KW"/>
</dbReference>
<evidence type="ECO:0000256" key="1">
    <source>
        <dbReference type="ARBA" id="ARBA00000632"/>
    </source>
</evidence>
<feature type="domain" description="Glycosyl hydrolases family 22 (GH22)" evidence="7">
    <location>
        <begin position="75"/>
        <end position="93"/>
    </location>
</feature>
<evidence type="ECO:0000256" key="4">
    <source>
        <dbReference type="ARBA" id="ARBA00023157"/>
    </source>
</evidence>
<keyword evidence="4" id="KW-1015">Disulfide bond</keyword>
<comment type="catalytic activity">
    <reaction evidence="1">
        <text>Hydrolysis of (1-&gt;4)-beta-linkages between N-acetylmuramic acid and N-acetyl-D-glucosamine residues in a peptidoglycan and between N-acetyl-D-glucosamine residues in chitodextrins.</text>
        <dbReference type="EC" id="3.2.1.17"/>
    </reaction>
</comment>
<protein>
    <recommendedName>
        <fullName evidence="2">lysozyme</fullName>
        <ecNumber evidence="2">3.2.1.17</ecNumber>
    </recommendedName>
</protein>
<keyword evidence="3" id="KW-0929">Antimicrobial</keyword>
<keyword evidence="5" id="KW-0326">Glycosidase</keyword>